<keyword evidence="2" id="KW-1133">Transmembrane helix</keyword>
<feature type="transmembrane region" description="Helical" evidence="2">
    <location>
        <begin position="40"/>
        <end position="63"/>
    </location>
</feature>
<protein>
    <submittedName>
        <fullName evidence="3">Uncharacterized protein</fullName>
    </submittedName>
</protein>
<keyword evidence="4" id="KW-1185">Reference proteome</keyword>
<gene>
    <name evidence="3" type="ORF">Taro_044491</name>
</gene>
<dbReference type="PANTHER" id="PTHR48137:SF4">
    <property type="match status" value="1"/>
</dbReference>
<evidence type="ECO:0000256" key="1">
    <source>
        <dbReference type="SAM" id="MobiDB-lite"/>
    </source>
</evidence>
<feature type="compositionally biased region" description="Polar residues" evidence="1">
    <location>
        <begin position="1"/>
        <end position="12"/>
    </location>
</feature>
<dbReference type="PANTHER" id="PTHR48137">
    <property type="match status" value="1"/>
</dbReference>
<keyword evidence="2" id="KW-0472">Membrane</keyword>
<evidence type="ECO:0000313" key="3">
    <source>
        <dbReference type="EMBL" id="MQM11585.1"/>
    </source>
</evidence>
<dbReference type="EMBL" id="NMUH01005021">
    <property type="protein sequence ID" value="MQM11585.1"/>
    <property type="molecule type" value="Genomic_DNA"/>
</dbReference>
<dbReference type="OrthoDB" id="1255500at2759"/>
<comment type="caution">
    <text evidence="3">The sequence shown here is derived from an EMBL/GenBank/DDBJ whole genome shotgun (WGS) entry which is preliminary data.</text>
</comment>
<accession>A0A843X2U4</accession>
<evidence type="ECO:0000256" key="2">
    <source>
        <dbReference type="SAM" id="Phobius"/>
    </source>
</evidence>
<reference evidence="3" key="1">
    <citation type="submission" date="2017-07" db="EMBL/GenBank/DDBJ databases">
        <title>Taro Niue Genome Assembly and Annotation.</title>
        <authorList>
            <person name="Atibalentja N."/>
            <person name="Keating K."/>
            <person name="Fields C.J."/>
        </authorList>
    </citation>
    <scope>NUCLEOTIDE SEQUENCE</scope>
    <source>
        <strain evidence="3">Niue_2</strain>
        <tissue evidence="3">Leaf</tissue>
    </source>
</reference>
<feature type="transmembrane region" description="Helical" evidence="2">
    <location>
        <begin position="95"/>
        <end position="114"/>
    </location>
</feature>
<organism evidence="3 4">
    <name type="scientific">Colocasia esculenta</name>
    <name type="common">Wild taro</name>
    <name type="synonym">Arum esculentum</name>
    <dbReference type="NCBI Taxonomy" id="4460"/>
    <lineage>
        <taxon>Eukaryota</taxon>
        <taxon>Viridiplantae</taxon>
        <taxon>Streptophyta</taxon>
        <taxon>Embryophyta</taxon>
        <taxon>Tracheophyta</taxon>
        <taxon>Spermatophyta</taxon>
        <taxon>Magnoliopsida</taxon>
        <taxon>Liliopsida</taxon>
        <taxon>Araceae</taxon>
        <taxon>Aroideae</taxon>
        <taxon>Colocasieae</taxon>
        <taxon>Colocasia</taxon>
    </lineage>
</organism>
<proteinExistence type="predicted"/>
<evidence type="ECO:0000313" key="4">
    <source>
        <dbReference type="Proteomes" id="UP000652761"/>
    </source>
</evidence>
<dbReference type="AlphaFoldDB" id="A0A843X2U4"/>
<keyword evidence="2" id="KW-0812">Transmembrane</keyword>
<name>A0A843X2U4_COLES</name>
<feature type="region of interest" description="Disordered" evidence="1">
    <location>
        <begin position="1"/>
        <end position="32"/>
    </location>
</feature>
<dbReference type="Proteomes" id="UP000652761">
    <property type="component" value="Unassembled WGS sequence"/>
</dbReference>
<sequence length="116" mass="12478">MSSGAAQFTATERLSGVGCSSPPPPAPAASSFPTLPKHPAALLILSLLLLLRLSTFTYASAGLPGCPRLMSPIVSELLLSGFMINSTLRRRTQMVQSFSVVFLYWFYVFMKAAAHL</sequence>